<dbReference type="PANTHER" id="PTHR10625:SF10">
    <property type="entry name" value="HISTONE DEACETYLASE HDAC1"/>
    <property type="match status" value="1"/>
</dbReference>
<evidence type="ECO:0000256" key="5">
    <source>
        <dbReference type="ARBA" id="ARBA00022801"/>
    </source>
</evidence>
<sequence>MSSGLRTAFVYTSRFLEFDYGPGHPLRNERLGLTYDLIGACELLSTSSTCSVEPEPATDDELLVFLKPDYLNALKGADTGYAPIDTFRYGLGTPDNPILPGIYRWSALVAGASLRAMRMVESGEVRTAFNISGGLHHAGSGRASGFCYINDAALIIADLCRRGHRVAYVDIDAHHGDGVQWAFYDTDQVLTISIHEGGNTLFPGTGFVGEIGEGKGEGYSANIPLPPSADDEIFLWCFNEVVPSLVNAFQPDILITQLGIDAHRTDPLSHIGISLGAFVQAVRRLKDLCGRWVALGGGGYDLRNVARAWTAAWAVMNDRELPASLPQSFLTRHKGIEWNGTAFIDAPAIIEGTAKARAWKEVRETVELLRRSVFLRHGI</sequence>
<keyword evidence="5" id="KW-0378">Hydrolase</keyword>
<dbReference type="STRING" id="671143.DAMO_1148"/>
<organism evidence="7 8">
    <name type="scientific">Methylomirabilis oxygeniifera</name>
    <dbReference type="NCBI Taxonomy" id="671143"/>
    <lineage>
        <taxon>Bacteria</taxon>
        <taxon>Candidatus Methylomirabilota</taxon>
        <taxon>Candidatus Methylomirabilia</taxon>
        <taxon>Candidatus Methylomirabilales</taxon>
        <taxon>Candidatus Methylomirabilaceae</taxon>
        <taxon>Candidatus Methylomirabilis</taxon>
    </lineage>
</organism>
<protein>
    <recommendedName>
        <fullName evidence="3">Acetoin utilization protein AcuC</fullName>
    </recommendedName>
</protein>
<reference evidence="7 8" key="1">
    <citation type="journal article" date="2010" name="Nature">
        <title>Nitrite-driven anaerobic methane oxidation by oxygenic bacteria.</title>
        <authorList>
            <person name="Ettwig K.F."/>
            <person name="Butler M.K."/>
            <person name="Le Paslier D."/>
            <person name="Pelletier E."/>
            <person name="Mangenot S."/>
            <person name="Kuypers M.M.M."/>
            <person name="Schreiber F."/>
            <person name="Dutilh B.E."/>
            <person name="Zedelius J."/>
            <person name="de Beer D."/>
            <person name="Gloerich J."/>
            <person name="Wessels H.J.C.T."/>
            <person name="van Allen T."/>
            <person name="Luesken F."/>
            <person name="Wu M."/>
            <person name="van de Pas-Schoonen K.T."/>
            <person name="Op den Camp H.J.M."/>
            <person name="Janssen-Megens E.M."/>
            <person name="Francoijs K-J."/>
            <person name="Stunnenberg H."/>
            <person name="Weissenbach J."/>
            <person name="Jetten M.S.M."/>
            <person name="Strous M."/>
        </authorList>
    </citation>
    <scope>NUCLEOTIDE SEQUENCE [LARGE SCALE GENOMIC DNA]</scope>
</reference>
<feature type="domain" description="Histone deacetylase" evidence="6">
    <location>
        <begin position="24"/>
        <end position="315"/>
    </location>
</feature>
<accession>D5MEM9</accession>
<dbReference type="Pfam" id="PF00850">
    <property type="entry name" value="Hist_deacetyl"/>
    <property type="match status" value="1"/>
</dbReference>
<evidence type="ECO:0000313" key="7">
    <source>
        <dbReference type="EMBL" id="CBE68208.1"/>
    </source>
</evidence>
<dbReference type="PANTHER" id="PTHR10625">
    <property type="entry name" value="HISTONE DEACETYLASE HDAC1-RELATED"/>
    <property type="match status" value="1"/>
</dbReference>
<dbReference type="EMBL" id="FP565575">
    <property type="protein sequence ID" value="CBE68208.1"/>
    <property type="molecule type" value="Genomic_DNA"/>
</dbReference>
<dbReference type="PRINTS" id="PR01270">
    <property type="entry name" value="HDASUPER"/>
</dbReference>
<dbReference type="Gene3D" id="3.40.800.20">
    <property type="entry name" value="Histone deacetylase domain"/>
    <property type="match status" value="1"/>
</dbReference>
<comment type="similarity">
    <text evidence="2">Belongs to the histone deacetylase family.</text>
</comment>
<dbReference type="PRINTS" id="PR01271">
    <property type="entry name" value="HISDACETLASE"/>
</dbReference>
<evidence type="ECO:0000256" key="3">
    <source>
        <dbReference type="ARBA" id="ARBA00020218"/>
    </source>
</evidence>
<dbReference type="InterPro" id="IPR023696">
    <property type="entry name" value="Ureohydrolase_dom_sf"/>
</dbReference>
<dbReference type="InterPro" id="IPR003084">
    <property type="entry name" value="HDAC_I/II"/>
</dbReference>
<evidence type="ECO:0000313" key="8">
    <source>
        <dbReference type="Proteomes" id="UP000006898"/>
    </source>
</evidence>
<proteinExistence type="inferred from homology"/>
<evidence type="ECO:0000256" key="1">
    <source>
        <dbReference type="ARBA" id="ARBA00005101"/>
    </source>
</evidence>
<dbReference type="HOGENOM" id="CLU_007727_8_0_0"/>
<dbReference type="InterPro" id="IPR003085">
    <property type="entry name" value="AcuC"/>
</dbReference>
<dbReference type="GO" id="GO:0045150">
    <property type="term" value="P:acetoin catabolic process"/>
    <property type="evidence" value="ECO:0007669"/>
    <property type="project" value="UniProtKB-UniPathway"/>
</dbReference>
<dbReference type="CDD" id="cd09994">
    <property type="entry name" value="HDAC_AcuC_like"/>
    <property type="match status" value="1"/>
</dbReference>
<evidence type="ECO:0000256" key="2">
    <source>
        <dbReference type="ARBA" id="ARBA00005947"/>
    </source>
</evidence>
<dbReference type="InterPro" id="IPR000286">
    <property type="entry name" value="HDACs"/>
</dbReference>
<keyword evidence="4" id="KW-0006">Acetoin catabolism</keyword>
<dbReference type="KEGG" id="mox:DAMO_1148"/>
<dbReference type="UniPathway" id="UPA00040"/>
<dbReference type="GO" id="GO:0004407">
    <property type="term" value="F:histone deacetylase activity"/>
    <property type="evidence" value="ECO:0007669"/>
    <property type="project" value="InterPro"/>
</dbReference>
<evidence type="ECO:0000256" key="4">
    <source>
        <dbReference type="ARBA" id="ARBA00022627"/>
    </source>
</evidence>
<dbReference type="GO" id="GO:0016787">
    <property type="term" value="F:hydrolase activity"/>
    <property type="evidence" value="ECO:0007669"/>
    <property type="project" value="UniProtKB-KW"/>
</dbReference>
<dbReference type="InterPro" id="IPR037138">
    <property type="entry name" value="His_deacetylse_dom_sf"/>
</dbReference>
<name>D5MEM9_METO1</name>
<dbReference type="GO" id="GO:0040029">
    <property type="term" value="P:epigenetic regulation of gene expression"/>
    <property type="evidence" value="ECO:0007669"/>
    <property type="project" value="TreeGrafter"/>
</dbReference>
<dbReference type="eggNOG" id="COG0123">
    <property type="taxonomic scope" value="Bacteria"/>
</dbReference>
<evidence type="ECO:0000259" key="6">
    <source>
        <dbReference type="Pfam" id="PF00850"/>
    </source>
</evidence>
<comment type="pathway">
    <text evidence="1">Ketone degradation; acetoin degradation.</text>
</comment>
<dbReference type="SUPFAM" id="SSF52768">
    <property type="entry name" value="Arginase/deacetylase"/>
    <property type="match status" value="1"/>
</dbReference>
<dbReference type="AlphaFoldDB" id="D5MEM9"/>
<dbReference type="Proteomes" id="UP000006898">
    <property type="component" value="Chromosome"/>
</dbReference>
<gene>
    <name evidence="7" type="ORF">DAMO_1148</name>
</gene>
<dbReference type="InterPro" id="IPR023801">
    <property type="entry name" value="His_deacetylse_dom"/>
</dbReference>